<organism evidence="1 2">
    <name type="scientific">Streptacidiphilus jiangxiensis</name>
    <dbReference type="NCBI Taxonomy" id="235985"/>
    <lineage>
        <taxon>Bacteria</taxon>
        <taxon>Bacillati</taxon>
        <taxon>Actinomycetota</taxon>
        <taxon>Actinomycetes</taxon>
        <taxon>Kitasatosporales</taxon>
        <taxon>Streptomycetaceae</taxon>
        <taxon>Streptacidiphilus</taxon>
    </lineage>
</organism>
<dbReference type="Proteomes" id="UP000183015">
    <property type="component" value="Unassembled WGS sequence"/>
</dbReference>
<proteinExistence type="predicted"/>
<protein>
    <submittedName>
        <fullName evidence="1">Antitoxin of type II TA system, VapB</fullName>
    </submittedName>
</protein>
<accession>A0A1H7S6F9</accession>
<keyword evidence="2" id="KW-1185">Reference proteome</keyword>
<dbReference type="eggNOG" id="ENOG502ZWWS">
    <property type="taxonomic scope" value="Bacteria"/>
</dbReference>
<dbReference type="InterPro" id="IPR019239">
    <property type="entry name" value="VapB_antitoxin"/>
</dbReference>
<evidence type="ECO:0000313" key="2">
    <source>
        <dbReference type="Proteomes" id="UP000183015"/>
    </source>
</evidence>
<evidence type="ECO:0000313" key="1">
    <source>
        <dbReference type="EMBL" id="SEL68083.1"/>
    </source>
</evidence>
<dbReference type="STRING" id="235985.SAMN05414137_111183"/>
<dbReference type="EMBL" id="FOAZ01000011">
    <property type="protein sequence ID" value="SEL68083.1"/>
    <property type="molecule type" value="Genomic_DNA"/>
</dbReference>
<name>A0A1H7S6F9_STRJI</name>
<gene>
    <name evidence="1" type="ORF">SAMN05414137_111183</name>
</gene>
<dbReference type="Pfam" id="PF09957">
    <property type="entry name" value="VapB_antitoxin"/>
    <property type="match status" value="1"/>
</dbReference>
<reference evidence="2" key="1">
    <citation type="submission" date="2016-10" db="EMBL/GenBank/DDBJ databases">
        <authorList>
            <person name="Varghese N."/>
        </authorList>
    </citation>
    <scope>NUCLEOTIDE SEQUENCE [LARGE SCALE GENOMIC DNA]</scope>
    <source>
        <strain evidence="2">DSM 45096 / BCRC 16803 / CGMCC 4.1857 / CIP 109030 / JCM 12277 / KCTC 19219 / NBRC 100920 / 33214</strain>
    </source>
</reference>
<dbReference type="AlphaFoldDB" id="A0A1H7S6F9"/>
<sequence>MLSDMAKTLIDLDEEALAFAAEVLGTRTKKETVNTALRAIGARAKRERALEQMIELFESGAFDASMSAQAEGGVEAWQGIPVT</sequence>